<dbReference type="Proteomes" id="UP000184082">
    <property type="component" value="Unassembled WGS sequence"/>
</dbReference>
<dbReference type="Gene3D" id="1.25.40.10">
    <property type="entry name" value="Tetratricopeptide repeat domain"/>
    <property type="match status" value="1"/>
</dbReference>
<organism evidence="2 3">
    <name type="scientific">Caminicella sporogenes DSM 14501</name>
    <dbReference type="NCBI Taxonomy" id="1121266"/>
    <lineage>
        <taxon>Bacteria</taxon>
        <taxon>Bacillati</taxon>
        <taxon>Bacillota</taxon>
        <taxon>Clostridia</taxon>
        <taxon>Peptostreptococcales</taxon>
        <taxon>Caminicellaceae</taxon>
        <taxon>Caminicella</taxon>
    </lineage>
</organism>
<dbReference type="EMBL" id="FRAJ01000005">
    <property type="protein sequence ID" value="SHJ87098.1"/>
    <property type="molecule type" value="Genomic_DNA"/>
</dbReference>
<evidence type="ECO:0000256" key="1">
    <source>
        <dbReference type="PROSITE-ProRule" id="PRU00339"/>
    </source>
</evidence>
<accession>A0A1M6MUA5</accession>
<dbReference type="InterPro" id="IPR018708">
    <property type="entry name" value="DUF2225"/>
</dbReference>
<proteinExistence type="predicted"/>
<dbReference type="InterPro" id="IPR019734">
    <property type="entry name" value="TPR_rpt"/>
</dbReference>
<evidence type="ECO:0000313" key="2">
    <source>
        <dbReference type="EMBL" id="SHJ87098.1"/>
    </source>
</evidence>
<dbReference type="PROSITE" id="PS50005">
    <property type="entry name" value="TPR"/>
    <property type="match status" value="1"/>
</dbReference>
<evidence type="ECO:0008006" key="4">
    <source>
        <dbReference type="Google" id="ProtNLM"/>
    </source>
</evidence>
<dbReference type="RefSeq" id="WP_072965946.1">
    <property type="nucleotide sequence ID" value="NZ_FRAJ01000005.1"/>
</dbReference>
<protein>
    <recommendedName>
        <fullName evidence="4">Tetratricopeptide repeat-containing protein</fullName>
    </recommendedName>
</protein>
<sequence>MNKQLLDHFYDREIECPICKMKFTTKKVRTSAIRVIKRDEDFCPYYKSENPLFYNVFVCPNCGYAALESTFSKINELEKEKIVKFITSRWKQRSYGKERNLEEAIQVYKLALICYQVSKSKYINIGKVCLRLAWFYRYMNDEREKEFLKFTIDAFQNAYTKERLDKEEYNEVVILYLLGELNRRVGNYKEAIKWFDKALSNPDIKKKRHIEIRAREQWRLAREEYNNKKNLQIERSNENDFSKH</sequence>
<evidence type="ECO:0000313" key="3">
    <source>
        <dbReference type="Proteomes" id="UP000184082"/>
    </source>
</evidence>
<keyword evidence="1" id="KW-0802">TPR repeat</keyword>
<dbReference type="STRING" id="1121266.SAMN02745883_00647"/>
<dbReference type="InterPro" id="IPR011990">
    <property type="entry name" value="TPR-like_helical_dom_sf"/>
</dbReference>
<dbReference type="Pfam" id="PF09986">
    <property type="entry name" value="DUF2225"/>
    <property type="match status" value="1"/>
</dbReference>
<dbReference type="SUPFAM" id="SSF48452">
    <property type="entry name" value="TPR-like"/>
    <property type="match status" value="1"/>
</dbReference>
<dbReference type="AlphaFoldDB" id="A0A1M6MUA5"/>
<feature type="repeat" description="TPR" evidence="1">
    <location>
        <begin position="172"/>
        <end position="205"/>
    </location>
</feature>
<name>A0A1M6MUA5_9FIRM</name>
<keyword evidence="3" id="KW-1185">Reference proteome</keyword>
<reference evidence="2 3" key="1">
    <citation type="submission" date="2016-11" db="EMBL/GenBank/DDBJ databases">
        <authorList>
            <person name="Jaros S."/>
            <person name="Januszkiewicz K."/>
            <person name="Wedrychowicz H."/>
        </authorList>
    </citation>
    <scope>NUCLEOTIDE SEQUENCE [LARGE SCALE GENOMIC DNA]</scope>
    <source>
        <strain evidence="2 3">DSM 14501</strain>
    </source>
</reference>
<gene>
    <name evidence="2" type="ORF">SAMN02745883_00647</name>
</gene>